<protein>
    <submittedName>
        <fullName evidence="6">HTH-type transcriptional repressor of iron proteins A</fullName>
    </submittedName>
</protein>
<reference evidence="6" key="1">
    <citation type="submission" date="2016-05" db="EMBL/GenBank/DDBJ databases">
        <authorList>
            <person name="Cock P.J.A."/>
            <person name="Cock P.J.A."/>
        </authorList>
    </citation>
    <scope>NUCLEOTIDE SEQUENCE</scope>
    <source>
        <strain evidence="6">PWN146_assembly</strain>
    </source>
</reference>
<keyword evidence="3" id="KW-0238">DNA-binding</keyword>
<dbReference type="Pfam" id="PF12833">
    <property type="entry name" value="HTH_18"/>
    <property type="match status" value="1"/>
</dbReference>
<dbReference type="SMART" id="SM00342">
    <property type="entry name" value="HTH_ARAC"/>
    <property type="match status" value="1"/>
</dbReference>
<dbReference type="PROSITE" id="PS00041">
    <property type="entry name" value="HTH_ARAC_FAMILY_1"/>
    <property type="match status" value="1"/>
</dbReference>
<dbReference type="InterPro" id="IPR009057">
    <property type="entry name" value="Homeodomain-like_sf"/>
</dbReference>
<feature type="domain" description="HTH araC/xylS-type" evidence="5">
    <location>
        <begin position="167"/>
        <end position="267"/>
    </location>
</feature>
<keyword evidence="4" id="KW-0804">Transcription</keyword>
<dbReference type="InterPro" id="IPR020449">
    <property type="entry name" value="Tscrpt_reg_AraC-type_HTH"/>
</dbReference>
<name>A0A1C3HGL4_SERMA</name>
<dbReference type="GO" id="GO:0003700">
    <property type="term" value="F:DNA-binding transcription factor activity"/>
    <property type="evidence" value="ECO:0007669"/>
    <property type="project" value="InterPro"/>
</dbReference>
<keyword evidence="2" id="KW-0805">Transcription regulation</keyword>
<gene>
    <name evidence="6" type="primary">ripA_6</name>
    <name evidence="6" type="ORF">PWN146_02853</name>
</gene>
<dbReference type="InterPro" id="IPR011051">
    <property type="entry name" value="RmlC_Cupin_sf"/>
</dbReference>
<dbReference type="EMBL" id="LT575490">
    <property type="protein sequence ID" value="SAY44152.1"/>
    <property type="molecule type" value="Genomic_DNA"/>
</dbReference>
<dbReference type="GO" id="GO:0043565">
    <property type="term" value="F:sequence-specific DNA binding"/>
    <property type="evidence" value="ECO:0007669"/>
    <property type="project" value="InterPro"/>
</dbReference>
<dbReference type="PROSITE" id="PS01124">
    <property type="entry name" value="HTH_ARAC_FAMILY_2"/>
    <property type="match status" value="1"/>
</dbReference>
<dbReference type="InterPro" id="IPR018062">
    <property type="entry name" value="HTH_AraC-typ_CS"/>
</dbReference>
<dbReference type="SUPFAM" id="SSF51182">
    <property type="entry name" value="RmlC-like cupins"/>
    <property type="match status" value="1"/>
</dbReference>
<evidence type="ECO:0000256" key="4">
    <source>
        <dbReference type="ARBA" id="ARBA00023163"/>
    </source>
</evidence>
<evidence type="ECO:0000259" key="5">
    <source>
        <dbReference type="PROSITE" id="PS01124"/>
    </source>
</evidence>
<sequence>MNDNPHFADADCSEWQAGPCLIALGGRDAAGREYRLGTREYDWHQHVRGQLLCVESGLLHVRTAHGDWVLPPQRAGWIPPATQHRVQVCGALSGWSLLLAPEACNDLSNVPCVIGISAVLQALAQRAEGWDKRSALTLEQDRMAQVMRDEIRLAPTEPLHLPMSSHPRLAGVLQALLAQPGSERSLEAWAEWGAMSPRTLRRLMIGETGLSFAQWRQQARLSYALAKLAEGETVLQIAETLGYASPSNFIAMFRKAFGDSPARYFSASAGKGR</sequence>
<keyword evidence="1" id="KW-0678">Repressor</keyword>
<organism evidence="6">
    <name type="scientific">Serratia marcescens</name>
    <dbReference type="NCBI Taxonomy" id="615"/>
    <lineage>
        <taxon>Bacteria</taxon>
        <taxon>Pseudomonadati</taxon>
        <taxon>Pseudomonadota</taxon>
        <taxon>Gammaproteobacteria</taxon>
        <taxon>Enterobacterales</taxon>
        <taxon>Yersiniaceae</taxon>
        <taxon>Serratia</taxon>
    </lineage>
</organism>
<dbReference type="SUPFAM" id="SSF46689">
    <property type="entry name" value="Homeodomain-like"/>
    <property type="match status" value="1"/>
</dbReference>
<proteinExistence type="predicted"/>
<dbReference type="PRINTS" id="PR00032">
    <property type="entry name" value="HTHARAC"/>
</dbReference>
<dbReference type="FunFam" id="1.10.10.60:FF:000132">
    <property type="entry name" value="AraC family transcriptional regulator"/>
    <property type="match status" value="1"/>
</dbReference>
<evidence type="ECO:0000256" key="3">
    <source>
        <dbReference type="ARBA" id="ARBA00023125"/>
    </source>
</evidence>
<dbReference type="CDD" id="cd06124">
    <property type="entry name" value="cupin_NimR-like_N"/>
    <property type="match status" value="1"/>
</dbReference>
<dbReference type="AlphaFoldDB" id="A0A1C3HGL4"/>
<evidence type="ECO:0000313" key="6">
    <source>
        <dbReference type="EMBL" id="SAY44152.1"/>
    </source>
</evidence>
<dbReference type="Gene3D" id="1.10.10.60">
    <property type="entry name" value="Homeodomain-like"/>
    <property type="match status" value="1"/>
</dbReference>
<evidence type="ECO:0000256" key="1">
    <source>
        <dbReference type="ARBA" id="ARBA00022491"/>
    </source>
</evidence>
<dbReference type="InterPro" id="IPR018060">
    <property type="entry name" value="HTH_AraC"/>
</dbReference>
<dbReference type="PANTHER" id="PTHR11019">
    <property type="entry name" value="HTH-TYPE TRANSCRIPTIONAL REGULATOR NIMR"/>
    <property type="match status" value="1"/>
</dbReference>
<dbReference type="PANTHER" id="PTHR11019:SF159">
    <property type="entry name" value="TRANSCRIPTIONAL REGULATOR-RELATED"/>
    <property type="match status" value="1"/>
</dbReference>
<evidence type="ECO:0000256" key="2">
    <source>
        <dbReference type="ARBA" id="ARBA00023015"/>
    </source>
</evidence>
<accession>A0A1C3HGL4</accession>